<keyword evidence="3" id="KW-1185">Reference proteome</keyword>
<comment type="caution">
    <text evidence="2">The sequence shown here is derived from an EMBL/GenBank/DDBJ whole genome shotgun (WGS) entry which is preliminary data.</text>
</comment>
<protein>
    <submittedName>
        <fullName evidence="2">Ribosomal protein S4/S9</fullName>
    </submittedName>
</protein>
<reference evidence="2 3" key="1">
    <citation type="journal article" date="2018" name="Mol. Plant">
        <title>The genome of Artemisia annua provides insight into the evolution of Asteraceae family and artemisinin biosynthesis.</title>
        <authorList>
            <person name="Shen Q."/>
            <person name="Zhang L."/>
            <person name="Liao Z."/>
            <person name="Wang S."/>
            <person name="Yan T."/>
            <person name="Shi P."/>
            <person name="Liu M."/>
            <person name="Fu X."/>
            <person name="Pan Q."/>
            <person name="Wang Y."/>
            <person name="Lv Z."/>
            <person name="Lu X."/>
            <person name="Zhang F."/>
            <person name="Jiang W."/>
            <person name="Ma Y."/>
            <person name="Chen M."/>
            <person name="Hao X."/>
            <person name="Li L."/>
            <person name="Tang Y."/>
            <person name="Lv G."/>
            <person name="Zhou Y."/>
            <person name="Sun X."/>
            <person name="Brodelius P.E."/>
            <person name="Rose J.K.C."/>
            <person name="Tang K."/>
        </authorList>
    </citation>
    <scope>NUCLEOTIDE SEQUENCE [LARGE SCALE GENOMIC DNA]</scope>
    <source>
        <strain evidence="3">cv. Huhao1</strain>
        <tissue evidence="2">Leaf</tissue>
    </source>
</reference>
<accession>A0A2U1PMS6</accession>
<dbReference type="OrthoDB" id="1697570at2759"/>
<gene>
    <name evidence="2" type="ORF">CTI12_AA135490</name>
</gene>
<proteinExistence type="predicted"/>
<dbReference type="GO" id="GO:0005840">
    <property type="term" value="C:ribosome"/>
    <property type="evidence" value="ECO:0007669"/>
    <property type="project" value="UniProtKB-KW"/>
</dbReference>
<evidence type="ECO:0000313" key="2">
    <source>
        <dbReference type="EMBL" id="PWA87066.1"/>
    </source>
</evidence>
<dbReference type="AlphaFoldDB" id="A0A2U1PMS6"/>
<dbReference type="EMBL" id="PKPP01000954">
    <property type="protein sequence ID" value="PWA87066.1"/>
    <property type="molecule type" value="Genomic_DNA"/>
</dbReference>
<organism evidence="2 3">
    <name type="scientific">Artemisia annua</name>
    <name type="common">Sweet wormwood</name>
    <dbReference type="NCBI Taxonomy" id="35608"/>
    <lineage>
        <taxon>Eukaryota</taxon>
        <taxon>Viridiplantae</taxon>
        <taxon>Streptophyta</taxon>
        <taxon>Embryophyta</taxon>
        <taxon>Tracheophyta</taxon>
        <taxon>Spermatophyta</taxon>
        <taxon>Magnoliopsida</taxon>
        <taxon>eudicotyledons</taxon>
        <taxon>Gunneridae</taxon>
        <taxon>Pentapetalae</taxon>
        <taxon>asterids</taxon>
        <taxon>campanulids</taxon>
        <taxon>Asterales</taxon>
        <taxon>Asteraceae</taxon>
        <taxon>Asteroideae</taxon>
        <taxon>Anthemideae</taxon>
        <taxon>Artemisiinae</taxon>
        <taxon>Artemisia</taxon>
    </lineage>
</organism>
<dbReference type="STRING" id="35608.A0A2U1PMS6"/>
<evidence type="ECO:0000313" key="3">
    <source>
        <dbReference type="Proteomes" id="UP000245207"/>
    </source>
</evidence>
<name>A0A2U1PMS6_ARTAN</name>
<sequence length="144" mass="16397">MNGKQNCKSMSVIEHAYTRLYSISKQYKNTKTLPFFQESCPNNTPYPQPSQVCCGLVIWVIDLAILLIGLAVLVVSVVDVVVSIVIRERVEPRRPYEKEHLDAELKLVGEYGLRCKRELWMVHPMASPCIRFNKEGNMLAVSTN</sequence>
<dbReference type="Proteomes" id="UP000245207">
    <property type="component" value="Unassembled WGS sequence"/>
</dbReference>
<keyword evidence="1" id="KW-0472">Membrane</keyword>
<keyword evidence="2" id="KW-0689">Ribosomal protein</keyword>
<keyword evidence="1" id="KW-0812">Transmembrane</keyword>
<feature type="transmembrane region" description="Helical" evidence="1">
    <location>
        <begin position="56"/>
        <end position="86"/>
    </location>
</feature>
<evidence type="ECO:0000256" key="1">
    <source>
        <dbReference type="SAM" id="Phobius"/>
    </source>
</evidence>
<keyword evidence="2" id="KW-0687">Ribonucleoprotein</keyword>
<keyword evidence="1" id="KW-1133">Transmembrane helix</keyword>